<comment type="caution">
    <text evidence="1">The sequence shown here is derived from an EMBL/GenBank/DDBJ whole genome shotgun (WGS) entry which is preliminary data.</text>
</comment>
<keyword evidence="2" id="KW-1185">Reference proteome</keyword>
<gene>
    <name evidence="1" type="ORF">NXF25_013813</name>
</gene>
<evidence type="ECO:0000313" key="1">
    <source>
        <dbReference type="EMBL" id="KAK9398844.1"/>
    </source>
</evidence>
<name>A0AAW1B9Y0_CROAD</name>
<dbReference type="Proteomes" id="UP001474421">
    <property type="component" value="Unassembled WGS sequence"/>
</dbReference>
<protein>
    <submittedName>
        <fullName evidence="1">Uncharacterized protein</fullName>
    </submittedName>
</protein>
<dbReference type="AlphaFoldDB" id="A0AAW1B9Y0"/>
<sequence length="43" mass="4770">TYLIRSNTFRIGFSTAGWESISFCAVDSQSKKPTTHSESTQSL</sequence>
<dbReference type="EMBL" id="JAOTOJ010000007">
    <property type="protein sequence ID" value="KAK9398844.1"/>
    <property type="molecule type" value="Genomic_DNA"/>
</dbReference>
<organism evidence="1 2">
    <name type="scientific">Crotalus adamanteus</name>
    <name type="common">Eastern diamondback rattlesnake</name>
    <dbReference type="NCBI Taxonomy" id="8729"/>
    <lineage>
        <taxon>Eukaryota</taxon>
        <taxon>Metazoa</taxon>
        <taxon>Chordata</taxon>
        <taxon>Craniata</taxon>
        <taxon>Vertebrata</taxon>
        <taxon>Euteleostomi</taxon>
        <taxon>Lepidosauria</taxon>
        <taxon>Squamata</taxon>
        <taxon>Bifurcata</taxon>
        <taxon>Unidentata</taxon>
        <taxon>Episquamata</taxon>
        <taxon>Toxicofera</taxon>
        <taxon>Serpentes</taxon>
        <taxon>Colubroidea</taxon>
        <taxon>Viperidae</taxon>
        <taxon>Crotalinae</taxon>
        <taxon>Crotalus</taxon>
    </lineage>
</organism>
<evidence type="ECO:0000313" key="2">
    <source>
        <dbReference type="Proteomes" id="UP001474421"/>
    </source>
</evidence>
<proteinExistence type="predicted"/>
<reference evidence="1 2" key="1">
    <citation type="journal article" date="2024" name="Proc. Natl. Acad. Sci. U.S.A.">
        <title>The genetic regulatory architecture and epigenomic basis for age-related changes in rattlesnake venom.</title>
        <authorList>
            <person name="Hogan M.P."/>
            <person name="Holding M.L."/>
            <person name="Nystrom G.S."/>
            <person name="Colston T.J."/>
            <person name="Bartlett D.A."/>
            <person name="Mason A.J."/>
            <person name="Ellsworth S.A."/>
            <person name="Rautsaw R.M."/>
            <person name="Lawrence K.C."/>
            <person name="Strickland J.L."/>
            <person name="He B."/>
            <person name="Fraser P."/>
            <person name="Margres M.J."/>
            <person name="Gilbert D.M."/>
            <person name="Gibbs H.L."/>
            <person name="Parkinson C.L."/>
            <person name="Rokyta D.R."/>
        </authorList>
    </citation>
    <scope>NUCLEOTIDE SEQUENCE [LARGE SCALE GENOMIC DNA]</scope>
    <source>
        <strain evidence="1">DRR0105</strain>
    </source>
</reference>
<accession>A0AAW1B9Y0</accession>
<feature type="non-terminal residue" evidence="1">
    <location>
        <position position="1"/>
    </location>
</feature>